<evidence type="ECO:0000313" key="2">
    <source>
        <dbReference type="Proteomes" id="UP000298324"/>
    </source>
</evidence>
<accession>A0A4Y7REY7</accession>
<keyword evidence="2" id="KW-1185">Reference proteome</keyword>
<reference evidence="1 2" key="1">
    <citation type="journal article" date="2018" name="Environ. Microbiol.">
        <title>Novel energy conservation strategies and behaviour of Pelotomaculum schinkii driving syntrophic propionate catabolism.</title>
        <authorList>
            <person name="Hidalgo-Ahumada C.A.P."/>
            <person name="Nobu M.K."/>
            <person name="Narihiro T."/>
            <person name="Tamaki H."/>
            <person name="Liu W.T."/>
            <person name="Kamagata Y."/>
            <person name="Stams A.J.M."/>
            <person name="Imachi H."/>
            <person name="Sousa D.Z."/>
        </authorList>
    </citation>
    <scope>NUCLEOTIDE SEQUENCE [LARGE SCALE GENOMIC DNA]</scope>
    <source>
        <strain evidence="1 2">HH</strain>
    </source>
</reference>
<dbReference type="EMBL" id="QFGA01000001">
    <property type="protein sequence ID" value="TEB07349.1"/>
    <property type="molecule type" value="Genomic_DNA"/>
</dbReference>
<sequence length="166" mass="18646">MMDNGLSRFIDTAKNLGAYDAKIIDPSTIKTAAWVRMKCMYGCKHRKVHCCPPNTPTPKETQEIIDCYKTALLIHCKDKDPSETVLKLERAIFLEGFYKVIGYGCGACMLCKTCQDEKCANPKDARPSMEACGIDVYETVRTNGFPIEVVKDRKSNGNYYGLLLIE</sequence>
<proteinExistence type="predicted"/>
<evidence type="ECO:0008006" key="3">
    <source>
        <dbReference type="Google" id="ProtNLM"/>
    </source>
</evidence>
<name>A0A4Y7REY7_9FIRM</name>
<dbReference type="Pfam" id="PF10050">
    <property type="entry name" value="DUF2284"/>
    <property type="match status" value="1"/>
</dbReference>
<protein>
    <recommendedName>
        <fullName evidence="3">DUF2284 domain-containing protein</fullName>
    </recommendedName>
</protein>
<comment type="caution">
    <text evidence="1">The sequence shown here is derived from an EMBL/GenBank/DDBJ whole genome shotgun (WGS) entry which is preliminary data.</text>
</comment>
<dbReference type="RefSeq" id="WP_190239269.1">
    <property type="nucleotide sequence ID" value="NZ_QFGA01000001.1"/>
</dbReference>
<evidence type="ECO:0000313" key="1">
    <source>
        <dbReference type="EMBL" id="TEB07349.1"/>
    </source>
</evidence>
<dbReference type="Proteomes" id="UP000298324">
    <property type="component" value="Unassembled WGS sequence"/>
</dbReference>
<dbReference type="AlphaFoldDB" id="A0A4Y7REY7"/>
<dbReference type="InterPro" id="IPR019271">
    <property type="entry name" value="DUF2284_metal-binding"/>
</dbReference>
<gene>
    <name evidence="1" type="ORF">Psch_00900</name>
</gene>
<organism evidence="1 2">
    <name type="scientific">Pelotomaculum schinkii</name>
    <dbReference type="NCBI Taxonomy" id="78350"/>
    <lineage>
        <taxon>Bacteria</taxon>
        <taxon>Bacillati</taxon>
        <taxon>Bacillota</taxon>
        <taxon>Clostridia</taxon>
        <taxon>Eubacteriales</taxon>
        <taxon>Desulfotomaculaceae</taxon>
        <taxon>Pelotomaculum</taxon>
    </lineage>
</organism>